<dbReference type="InterPro" id="IPR042099">
    <property type="entry name" value="ANL_N_sf"/>
</dbReference>
<dbReference type="Gene3D" id="3.40.50.12780">
    <property type="entry name" value="N-terminal domain of ligase-like"/>
    <property type="match status" value="1"/>
</dbReference>
<dbReference type="InterPro" id="IPR050237">
    <property type="entry name" value="ATP-dep_AMP-bd_enzyme"/>
</dbReference>
<sequence length="605" mass="63976">MSDYPSIRLDGLLATSSSAAPDRPAVVTPDGPITFAELQAAAARWAGALRNSLGAAPGSVVAVNAVLDPRFAIGYFGALRAGCVVAVLNPFLPGHVAARLLSTVDAKVALLSSGVAAGLPEVPGLRRVVIEDAGGGEPTMSELMADAEPANERPSADLGETACVHFTSGTTGEPKAVLLSHRNLVVNAAQIADAHRLAPGSVTANHLPTYHPMHLNSAVFAGVPQVLCPADPAAAVELAARNAVTHFYSLPVRLSQLARDTRLPTLRLPTLRVIASGGSALPPESAAVLGAHFGVPVIQGYGLAETSPLTHSDVFDAPKPGSVGPPVADTECRIVDVTTRQVRATGETGEIQVRGPQLMTGYLDPAQPGVGPDGWFDTGDVGRIDADGYLFLVDRIKDIFKCDNWLVSPASVECELRQRPEVGDCCVVDAADADSGAVAAALIVPSRPDLPVEDVRAAVATANGRLAYYERIRDFRVVPEIPRANNGKISRAQLRERFFPTTTAGGSKMVTLVNKFVVTGDPEAFEKIWRSSSEFMRTQPGFISFRLVRSLTDRNVYINIAQWETAESHQRVVRESGFQQHIADLAAVAEAEPHLCQPVIEHAAA</sequence>
<dbReference type="GO" id="GO:0004467">
    <property type="term" value="F:long-chain fatty acid-CoA ligase activity"/>
    <property type="evidence" value="ECO:0007669"/>
    <property type="project" value="UniProtKB-EC"/>
</dbReference>
<dbReference type="Gene3D" id="3.30.300.30">
    <property type="match status" value="1"/>
</dbReference>
<accession>A0A840QJI8</accession>
<dbReference type="SUPFAM" id="SSF56801">
    <property type="entry name" value="Acetyl-CoA synthetase-like"/>
    <property type="match status" value="1"/>
</dbReference>
<dbReference type="PROSITE" id="PS51725">
    <property type="entry name" value="ABM"/>
    <property type="match status" value="1"/>
</dbReference>
<evidence type="ECO:0000313" key="3">
    <source>
        <dbReference type="Proteomes" id="UP000584374"/>
    </source>
</evidence>
<dbReference type="InterPro" id="IPR000873">
    <property type="entry name" value="AMP-dep_synth/lig_dom"/>
</dbReference>
<comment type="caution">
    <text evidence="2">The sequence shown here is derived from an EMBL/GenBank/DDBJ whole genome shotgun (WGS) entry which is preliminary data.</text>
</comment>
<dbReference type="InterPro" id="IPR045851">
    <property type="entry name" value="AMP-bd_C_sf"/>
</dbReference>
<protein>
    <submittedName>
        <fullName evidence="2">Long-chain acyl-CoA synthetase</fullName>
        <ecNumber evidence="2">6.2.1.3</ecNumber>
    </submittedName>
</protein>
<dbReference type="SUPFAM" id="SSF54909">
    <property type="entry name" value="Dimeric alpha+beta barrel"/>
    <property type="match status" value="1"/>
</dbReference>
<dbReference type="InterPro" id="IPR011008">
    <property type="entry name" value="Dimeric_a/b-barrel"/>
</dbReference>
<dbReference type="Pfam" id="PF00501">
    <property type="entry name" value="AMP-binding"/>
    <property type="match status" value="1"/>
</dbReference>
<evidence type="ECO:0000259" key="1">
    <source>
        <dbReference type="PROSITE" id="PS51725"/>
    </source>
</evidence>
<dbReference type="RefSeq" id="WP_184729558.1">
    <property type="nucleotide sequence ID" value="NZ_JACHIW010000002.1"/>
</dbReference>
<dbReference type="PANTHER" id="PTHR43767">
    <property type="entry name" value="LONG-CHAIN-FATTY-ACID--COA LIGASE"/>
    <property type="match status" value="1"/>
</dbReference>
<organism evidence="2 3">
    <name type="scientific">Saccharopolyspora phatthalungensis</name>
    <dbReference type="NCBI Taxonomy" id="664693"/>
    <lineage>
        <taxon>Bacteria</taxon>
        <taxon>Bacillati</taxon>
        <taxon>Actinomycetota</taxon>
        <taxon>Actinomycetes</taxon>
        <taxon>Pseudonocardiales</taxon>
        <taxon>Pseudonocardiaceae</taxon>
        <taxon>Saccharopolyspora</taxon>
    </lineage>
</organism>
<evidence type="ECO:0000313" key="2">
    <source>
        <dbReference type="EMBL" id="MBB5158013.1"/>
    </source>
</evidence>
<dbReference type="Proteomes" id="UP000584374">
    <property type="component" value="Unassembled WGS sequence"/>
</dbReference>
<reference evidence="2 3" key="1">
    <citation type="submission" date="2020-08" db="EMBL/GenBank/DDBJ databases">
        <title>Sequencing the genomes of 1000 actinobacteria strains.</title>
        <authorList>
            <person name="Klenk H.-P."/>
        </authorList>
    </citation>
    <scope>NUCLEOTIDE SEQUENCE [LARGE SCALE GENOMIC DNA]</scope>
    <source>
        <strain evidence="2 3">DSM 45584</strain>
    </source>
</reference>
<feature type="domain" description="ABM" evidence="1">
    <location>
        <begin position="510"/>
        <end position="600"/>
    </location>
</feature>
<keyword evidence="3" id="KW-1185">Reference proteome</keyword>
<dbReference type="EMBL" id="JACHIW010000002">
    <property type="protein sequence ID" value="MBB5158013.1"/>
    <property type="molecule type" value="Genomic_DNA"/>
</dbReference>
<dbReference type="AlphaFoldDB" id="A0A840QJI8"/>
<proteinExistence type="predicted"/>
<dbReference type="InterPro" id="IPR025110">
    <property type="entry name" value="AMP-bd_C"/>
</dbReference>
<dbReference type="InterPro" id="IPR020845">
    <property type="entry name" value="AMP-binding_CS"/>
</dbReference>
<dbReference type="Pfam" id="PF13193">
    <property type="entry name" value="AMP-binding_C"/>
    <property type="match status" value="1"/>
</dbReference>
<dbReference type="Gene3D" id="3.30.70.100">
    <property type="match status" value="1"/>
</dbReference>
<dbReference type="Pfam" id="PF03992">
    <property type="entry name" value="ABM"/>
    <property type="match status" value="1"/>
</dbReference>
<dbReference type="PANTHER" id="PTHR43767:SF12">
    <property type="entry name" value="AMP-DEPENDENT SYNTHETASE AND LIGASE"/>
    <property type="match status" value="1"/>
</dbReference>
<keyword evidence="2" id="KW-0436">Ligase</keyword>
<dbReference type="EC" id="6.2.1.3" evidence="2"/>
<dbReference type="InterPro" id="IPR007138">
    <property type="entry name" value="ABM_dom"/>
</dbReference>
<dbReference type="PROSITE" id="PS00455">
    <property type="entry name" value="AMP_BINDING"/>
    <property type="match status" value="1"/>
</dbReference>
<gene>
    <name evidence="2" type="ORF">BJ970_005612</name>
</gene>
<name>A0A840QJI8_9PSEU</name>